<dbReference type="EMBL" id="SNYI01000002">
    <property type="protein sequence ID" value="TDQ30852.1"/>
    <property type="molecule type" value="Genomic_DNA"/>
</dbReference>
<keyword evidence="3" id="KW-1185">Reference proteome</keyword>
<sequence length="121" mass="13420">MSQKNTLVFGASVKPSRYSNIAIRRLVEKGIAVTAFGLREGIVAGVPVQTSLEGISGVHTVTLYMNPARQEAYYEDIIRLKPERVIFNPGTENPKFYKLLEQEGIEAEIACTLVLLSMSQF</sequence>
<dbReference type="Proteomes" id="UP000295468">
    <property type="component" value="Unassembled WGS sequence"/>
</dbReference>
<dbReference type="AlphaFoldDB" id="A0A4R6TK92"/>
<dbReference type="OrthoDB" id="708726at2"/>
<dbReference type="Pfam" id="PF13380">
    <property type="entry name" value="CoA_binding_2"/>
    <property type="match status" value="1"/>
</dbReference>
<feature type="domain" description="CoA-binding" evidence="1">
    <location>
        <begin position="4"/>
        <end position="115"/>
    </location>
</feature>
<comment type="caution">
    <text evidence="2">The sequence shown here is derived from an EMBL/GenBank/DDBJ whole genome shotgun (WGS) entry which is preliminary data.</text>
</comment>
<organism evidence="2 3">
    <name type="scientific">Zeaxanthinibacter enoshimensis</name>
    <dbReference type="NCBI Taxonomy" id="392009"/>
    <lineage>
        <taxon>Bacteria</taxon>
        <taxon>Pseudomonadati</taxon>
        <taxon>Bacteroidota</taxon>
        <taxon>Flavobacteriia</taxon>
        <taxon>Flavobacteriales</taxon>
        <taxon>Flavobacteriaceae</taxon>
        <taxon>Zeaxanthinibacter</taxon>
    </lineage>
</organism>
<protein>
    <recommendedName>
        <fullName evidence="1">CoA-binding domain-containing protein</fullName>
    </recommendedName>
</protein>
<proteinExistence type="predicted"/>
<accession>A0A4R6TK92</accession>
<dbReference type="Gene3D" id="3.40.50.720">
    <property type="entry name" value="NAD(P)-binding Rossmann-like Domain"/>
    <property type="match status" value="1"/>
</dbReference>
<evidence type="ECO:0000313" key="3">
    <source>
        <dbReference type="Proteomes" id="UP000295468"/>
    </source>
</evidence>
<dbReference type="RefSeq" id="WP_133643725.1">
    <property type="nucleotide sequence ID" value="NZ_SNYI01000002.1"/>
</dbReference>
<reference evidence="2 3" key="1">
    <citation type="submission" date="2019-03" db="EMBL/GenBank/DDBJ databases">
        <title>Genomic Encyclopedia of Archaeal and Bacterial Type Strains, Phase II (KMG-II): from individual species to whole genera.</title>
        <authorList>
            <person name="Goeker M."/>
        </authorList>
    </citation>
    <scope>NUCLEOTIDE SEQUENCE [LARGE SCALE GENOMIC DNA]</scope>
    <source>
        <strain evidence="2 3">DSM 18435</strain>
    </source>
</reference>
<evidence type="ECO:0000313" key="2">
    <source>
        <dbReference type="EMBL" id="TDQ30852.1"/>
    </source>
</evidence>
<dbReference type="InterPro" id="IPR003781">
    <property type="entry name" value="CoA-bd"/>
</dbReference>
<evidence type="ECO:0000259" key="1">
    <source>
        <dbReference type="Pfam" id="PF13380"/>
    </source>
</evidence>
<dbReference type="SUPFAM" id="SSF51735">
    <property type="entry name" value="NAD(P)-binding Rossmann-fold domains"/>
    <property type="match status" value="1"/>
</dbReference>
<dbReference type="InterPro" id="IPR036291">
    <property type="entry name" value="NAD(P)-bd_dom_sf"/>
</dbReference>
<gene>
    <name evidence="2" type="ORF">CLV82_1548</name>
</gene>
<name>A0A4R6TK92_9FLAO</name>